<dbReference type="AlphaFoldDB" id="A0A7C6A7K9"/>
<protein>
    <submittedName>
        <fullName evidence="2">Efflux RND transporter permease subunit</fullName>
    </submittedName>
</protein>
<dbReference type="Proteomes" id="UP000886400">
    <property type="component" value="Unassembled WGS sequence"/>
</dbReference>
<keyword evidence="1" id="KW-0472">Membrane</keyword>
<evidence type="ECO:0000313" key="2">
    <source>
        <dbReference type="EMBL" id="HHS49002.1"/>
    </source>
</evidence>
<dbReference type="EMBL" id="DRZX01000195">
    <property type="protein sequence ID" value="HHS49002.1"/>
    <property type="molecule type" value="Genomic_DNA"/>
</dbReference>
<accession>A0A7C6A7K9</accession>
<proteinExistence type="predicted"/>
<keyword evidence="1" id="KW-1133">Transmembrane helix</keyword>
<keyword evidence="1" id="KW-0812">Transmembrane</keyword>
<evidence type="ECO:0000256" key="1">
    <source>
        <dbReference type="SAM" id="Phobius"/>
    </source>
</evidence>
<organism evidence="2">
    <name type="scientific">Desulfurella acetivorans</name>
    <dbReference type="NCBI Taxonomy" id="33002"/>
    <lineage>
        <taxon>Bacteria</taxon>
        <taxon>Pseudomonadati</taxon>
        <taxon>Campylobacterota</taxon>
        <taxon>Desulfurellia</taxon>
        <taxon>Desulfurellales</taxon>
        <taxon>Desulfurellaceae</taxon>
        <taxon>Desulfurella</taxon>
    </lineage>
</organism>
<gene>
    <name evidence="2" type="ORF">ENM99_03990</name>
</gene>
<feature type="transmembrane region" description="Helical" evidence="1">
    <location>
        <begin position="90"/>
        <end position="107"/>
    </location>
</feature>
<name>A0A7C6A7K9_DESAE</name>
<sequence length="118" mass="14135">MLQARIAKINLPPNSNLSIRLMEPNIYPFAEYALVSNKIESPNMMNYYYFQVKPTMMLAHRKIKNLNKPRNRHFYFMFSHTLIFFMRRPWISIVVLFLVVTIGYISFKNLPTAFLPNW</sequence>
<comment type="caution">
    <text evidence="2">The sequence shown here is derived from an EMBL/GenBank/DDBJ whole genome shotgun (WGS) entry which is preliminary data.</text>
</comment>
<reference evidence="2" key="1">
    <citation type="journal article" date="2020" name="mSystems">
        <title>Genome- and Community-Level Interaction Insights into Carbon Utilization and Element Cycling Functions of Hydrothermarchaeota in Hydrothermal Sediment.</title>
        <authorList>
            <person name="Zhou Z."/>
            <person name="Liu Y."/>
            <person name="Xu W."/>
            <person name="Pan J."/>
            <person name="Luo Z.H."/>
            <person name="Li M."/>
        </authorList>
    </citation>
    <scope>NUCLEOTIDE SEQUENCE [LARGE SCALE GENOMIC DNA]</scope>
    <source>
        <strain evidence="2">SpSt-1135</strain>
    </source>
</reference>